<dbReference type="SUPFAM" id="SSF88946">
    <property type="entry name" value="Sigma2 domain of RNA polymerase sigma factors"/>
    <property type="match status" value="1"/>
</dbReference>
<dbReference type="GO" id="GO:0016987">
    <property type="term" value="F:sigma factor activity"/>
    <property type="evidence" value="ECO:0007669"/>
    <property type="project" value="UniProtKB-KW"/>
</dbReference>
<dbReference type="InterPro" id="IPR013324">
    <property type="entry name" value="RNA_pol_sigma_r3/r4-like"/>
</dbReference>
<dbReference type="Gene3D" id="1.10.10.10">
    <property type="entry name" value="Winged helix-like DNA-binding domain superfamily/Winged helix DNA-binding domain"/>
    <property type="match status" value="1"/>
</dbReference>
<evidence type="ECO:0000259" key="5">
    <source>
        <dbReference type="Pfam" id="PF04542"/>
    </source>
</evidence>
<organism evidence="7 8">
    <name type="scientific">Flavihumibacter solisilvae</name>
    <dbReference type="NCBI Taxonomy" id="1349421"/>
    <lineage>
        <taxon>Bacteria</taxon>
        <taxon>Pseudomonadati</taxon>
        <taxon>Bacteroidota</taxon>
        <taxon>Chitinophagia</taxon>
        <taxon>Chitinophagales</taxon>
        <taxon>Chitinophagaceae</taxon>
        <taxon>Flavihumibacter</taxon>
    </lineage>
</organism>
<evidence type="ECO:0000259" key="6">
    <source>
        <dbReference type="Pfam" id="PF08281"/>
    </source>
</evidence>
<dbReference type="NCBIfam" id="TIGR02937">
    <property type="entry name" value="sigma70-ECF"/>
    <property type="match status" value="1"/>
</dbReference>
<dbReference type="Pfam" id="PF04542">
    <property type="entry name" value="Sigma70_r2"/>
    <property type="match status" value="1"/>
</dbReference>
<evidence type="ECO:0008006" key="9">
    <source>
        <dbReference type="Google" id="ProtNLM"/>
    </source>
</evidence>
<dbReference type="SUPFAM" id="SSF88659">
    <property type="entry name" value="Sigma3 and sigma4 domains of RNA polymerase sigma factors"/>
    <property type="match status" value="1"/>
</dbReference>
<dbReference type="InterPro" id="IPR013249">
    <property type="entry name" value="RNA_pol_sigma70_r4_t2"/>
</dbReference>
<dbReference type="InterPro" id="IPR013325">
    <property type="entry name" value="RNA_pol_sigma_r2"/>
</dbReference>
<sequence length="166" mass="19353">MYYHFYKKVRGFAMALVKSQDIAEEVTADLFVNLWKSRARLIEVENINLYVYVATRNLAVKHLEKNNRSSEFSLEELDADKLISGYQDPEETLLNGEMIRHLHDAIQSLPPRCRVIYKMVREDGLKYKEIATILNISVKTIDAQMAIATRRISQSIRFVFPERTVK</sequence>
<gene>
    <name evidence="7" type="ORF">OI18_22925</name>
</gene>
<protein>
    <recommendedName>
        <fullName evidence="9">RNA polymerase sigma-70 factor</fullName>
    </recommendedName>
</protein>
<keyword evidence="4" id="KW-0804">Transcription</keyword>
<evidence type="ECO:0000313" key="7">
    <source>
        <dbReference type="EMBL" id="KIC90796.1"/>
    </source>
</evidence>
<evidence type="ECO:0000256" key="3">
    <source>
        <dbReference type="ARBA" id="ARBA00023082"/>
    </source>
</evidence>
<dbReference type="GO" id="GO:0006352">
    <property type="term" value="P:DNA-templated transcription initiation"/>
    <property type="evidence" value="ECO:0007669"/>
    <property type="project" value="InterPro"/>
</dbReference>
<dbReference type="InterPro" id="IPR039425">
    <property type="entry name" value="RNA_pol_sigma-70-like"/>
</dbReference>
<dbReference type="STRING" id="1349421.OI18_22925"/>
<comment type="similarity">
    <text evidence="1">Belongs to the sigma-70 factor family. ECF subfamily.</text>
</comment>
<evidence type="ECO:0000256" key="2">
    <source>
        <dbReference type="ARBA" id="ARBA00023015"/>
    </source>
</evidence>
<evidence type="ECO:0000256" key="4">
    <source>
        <dbReference type="ARBA" id="ARBA00023163"/>
    </source>
</evidence>
<accession>A0A0C1KTR1</accession>
<keyword evidence="8" id="KW-1185">Reference proteome</keyword>
<dbReference type="Pfam" id="PF08281">
    <property type="entry name" value="Sigma70_r4_2"/>
    <property type="match status" value="1"/>
</dbReference>
<name>A0A0C1KTR1_9BACT</name>
<reference evidence="7 8" key="1">
    <citation type="submission" date="2014-11" db="EMBL/GenBank/DDBJ databases">
        <title>Genome sequence of Flavihumibacter solisilvae 3-3.</title>
        <authorList>
            <person name="Zhou G."/>
            <person name="Li M."/>
            <person name="Wang G."/>
        </authorList>
    </citation>
    <scope>NUCLEOTIDE SEQUENCE [LARGE SCALE GENOMIC DNA]</scope>
    <source>
        <strain evidence="7 8">3-3</strain>
    </source>
</reference>
<dbReference type="InterPro" id="IPR007627">
    <property type="entry name" value="RNA_pol_sigma70_r2"/>
</dbReference>
<evidence type="ECO:0000313" key="8">
    <source>
        <dbReference type="Proteomes" id="UP000031408"/>
    </source>
</evidence>
<comment type="caution">
    <text evidence="7">The sequence shown here is derived from an EMBL/GenBank/DDBJ whole genome shotgun (WGS) entry which is preliminary data.</text>
</comment>
<dbReference type="Gene3D" id="1.10.1740.10">
    <property type="match status" value="1"/>
</dbReference>
<dbReference type="PANTHER" id="PTHR43133">
    <property type="entry name" value="RNA POLYMERASE ECF-TYPE SIGMA FACTO"/>
    <property type="match status" value="1"/>
</dbReference>
<proteinExistence type="inferred from homology"/>
<keyword evidence="3" id="KW-0731">Sigma factor</keyword>
<dbReference type="PANTHER" id="PTHR43133:SF46">
    <property type="entry name" value="RNA POLYMERASE SIGMA-70 FACTOR ECF SUBFAMILY"/>
    <property type="match status" value="1"/>
</dbReference>
<dbReference type="AlphaFoldDB" id="A0A0C1KTR1"/>
<feature type="domain" description="RNA polymerase sigma factor 70 region 4 type 2" evidence="6">
    <location>
        <begin position="102"/>
        <end position="145"/>
    </location>
</feature>
<feature type="domain" description="RNA polymerase sigma-70 region 2" evidence="5">
    <location>
        <begin position="2"/>
        <end position="68"/>
    </location>
</feature>
<keyword evidence="2" id="KW-0805">Transcription regulation</keyword>
<dbReference type="InterPro" id="IPR036388">
    <property type="entry name" value="WH-like_DNA-bd_sf"/>
</dbReference>
<evidence type="ECO:0000256" key="1">
    <source>
        <dbReference type="ARBA" id="ARBA00010641"/>
    </source>
</evidence>
<dbReference type="Proteomes" id="UP000031408">
    <property type="component" value="Unassembled WGS sequence"/>
</dbReference>
<dbReference type="EMBL" id="JSVC01000045">
    <property type="protein sequence ID" value="KIC90796.1"/>
    <property type="molecule type" value="Genomic_DNA"/>
</dbReference>
<dbReference type="NCBIfam" id="TIGR02985">
    <property type="entry name" value="Sig70_bacteroi1"/>
    <property type="match status" value="1"/>
</dbReference>
<dbReference type="InterPro" id="IPR014284">
    <property type="entry name" value="RNA_pol_sigma-70_dom"/>
</dbReference>
<dbReference type="GO" id="GO:0003677">
    <property type="term" value="F:DNA binding"/>
    <property type="evidence" value="ECO:0007669"/>
    <property type="project" value="InterPro"/>
</dbReference>
<dbReference type="InterPro" id="IPR014327">
    <property type="entry name" value="RNA_pol_sigma70_bacteroid"/>
</dbReference>